<sequence>MKKYVLGTVIAAILIAVIAVVGVSQLRGGDADKEASPSAVAPQEVPQRPDCPAGTVAGVELDCLGGQAAGKRVDEGVTVVNVWAWWCEPCRAELPYLQHVADKHPQWQVVGVHADKNAGNGAAFLNDLGVDLPSFQDPDNSFAGELGLPGVVPVTVVLKDGEVRKQFAQPFSSAAEIERAVEEALAA</sequence>
<evidence type="ECO:0000313" key="6">
    <source>
        <dbReference type="Proteomes" id="UP001146430"/>
    </source>
</evidence>
<dbReference type="Gene3D" id="3.40.30.10">
    <property type="entry name" value="Glutaredoxin"/>
    <property type="match status" value="1"/>
</dbReference>
<feature type="domain" description="Thioredoxin" evidence="3">
    <location>
        <begin position="35"/>
        <end position="186"/>
    </location>
</feature>
<dbReference type="PANTHER" id="PTHR42852">
    <property type="entry name" value="THIOL:DISULFIDE INTERCHANGE PROTEIN DSBE"/>
    <property type="match status" value="1"/>
</dbReference>
<dbReference type="InterPro" id="IPR013740">
    <property type="entry name" value="Redoxin"/>
</dbReference>
<evidence type="ECO:0000259" key="3">
    <source>
        <dbReference type="PROSITE" id="PS51352"/>
    </source>
</evidence>
<dbReference type="GO" id="GO:0016491">
    <property type="term" value="F:oxidoreductase activity"/>
    <property type="evidence" value="ECO:0007669"/>
    <property type="project" value="InterPro"/>
</dbReference>
<proteinExistence type="predicted"/>
<dbReference type="AlphaFoldDB" id="A0A9X3RVS0"/>
<dbReference type="CDD" id="cd02966">
    <property type="entry name" value="TlpA_like_family"/>
    <property type="match status" value="1"/>
</dbReference>
<dbReference type="InterPro" id="IPR017937">
    <property type="entry name" value="Thioredoxin_CS"/>
</dbReference>
<dbReference type="InterPro" id="IPR036249">
    <property type="entry name" value="Thioredoxin-like_sf"/>
</dbReference>
<dbReference type="RefSeq" id="WP_269946493.1">
    <property type="nucleotide sequence ID" value="NZ_JAKMUU010000004.1"/>
</dbReference>
<dbReference type="InterPro" id="IPR013766">
    <property type="entry name" value="Thioredoxin_domain"/>
</dbReference>
<dbReference type="EMBL" id="JAKMUU010000004">
    <property type="protein sequence ID" value="MCZ9307338.1"/>
    <property type="molecule type" value="Genomic_DNA"/>
</dbReference>
<evidence type="ECO:0000313" key="4">
    <source>
        <dbReference type="EMBL" id="MCZ9307338.1"/>
    </source>
</evidence>
<dbReference type="GO" id="GO:0017004">
    <property type="term" value="P:cytochrome complex assembly"/>
    <property type="evidence" value="ECO:0007669"/>
    <property type="project" value="UniProtKB-KW"/>
</dbReference>
<comment type="subcellular location">
    <subcellularLocation>
        <location evidence="1">Cell envelope</location>
    </subcellularLocation>
</comment>
<organism evidence="4 6">
    <name type="scientific">Corynebacterium curieae</name>
    <dbReference type="NCBI Taxonomy" id="2913500"/>
    <lineage>
        <taxon>Bacteria</taxon>
        <taxon>Bacillati</taxon>
        <taxon>Actinomycetota</taxon>
        <taxon>Actinomycetes</taxon>
        <taxon>Mycobacteriales</taxon>
        <taxon>Corynebacteriaceae</taxon>
        <taxon>Corynebacterium</taxon>
    </lineage>
</organism>
<reference evidence="5 7" key="2">
    <citation type="submission" date="2023-08" db="EMBL/GenBank/DDBJ databases">
        <title>Genomic characterization of the C. tuberculostearicum species complex, a ubiquitous member of the human skin microbiome.</title>
        <authorList>
            <person name="Ahmed N."/>
            <person name="Deming C."/>
            <person name="Conlan S."/>
            <person name="Segre J."/>
        </authorList>
    </citation>
    <scope>NUCLEOTIDE SEQUENCE [LARGE SCALE GENOMIC DNA]</scope>
    <source>
        <strain evidence="5 7">CTNIH19</strain>
    </source>
</reference>
<dbReference type="Pfam" id="PF08534">
    <property type="entry name" value="Redoxin"/>
    <property type="match status" value="1"/>
</dbReference>
<evidence type="ECO:0000313" key="5">
    <source>
        <dbReference type="EMBL" id="MDV2424148.1"/>
    </source>
</evidence>
<name>A0A9X3RVS0_9CORY</name>
<evidence type="ECO:0000256" key="2">
    <source>
        <dbReference type="ARBA" id="ARBA00022748"/>
    </source>
</evidence>
<dbReference type="SUPFAM" id="SSF52833">
    <property type="entry name" value="Thioredoxin-like"/>
    <property type="match status" value="1"/>
</dbReference>
<dbReference type="PANTHER" id="PTHR42852:SF13">
    <property type="entry name" value="PROTEIN DIPZ"/>
    <property type="match status" value="1"/>
</dbReference>
<gene>
    <name evidence="4" type="ORF">L8V01_07580</name>
    <name evidence="5" type="ORF">RAE13_06970</name>
</gene>
<evidence type="ECO:0000256" key="1">
    <source>
        <dbReference type="ARBA" id="ARBA00004196"/>
    </source>
</evidence>
<protein>
    <submittedName>
        <fullName evidence="5">TlpA disulfide reductase family protein</fullName>
    </submittedName>
    <submittedName>
        <fullName evidence="4">TlpA family protein disulfide reductase</fullName>
    </submittedName>
</protein>
<dbReference type="PROSITE" id="PS51352">
    <property type="entry name" value="THIOREDOXIN_2"/>
    <property type="match status" value="1"/>
</dbReference>
<dbReference type="PROSITE" id="PS00194">
    <property type="entry name" value="THIOREDOXIN_1"/>
    <property type="match status" value="1"/>
</dbReference>
<dbReference type="GO" id="GO:0030313">
    <property type="term" value="C:cell envelope"/>
    <property type="evidence" value="ECO:0007669"/>
    <property type="project" value="UniProtKB-SubCell"/>
</dbReference>
<dbReference type="Proteomes" id="UP001185631">
    <property type="component" value="Unassembled WGS sequence"/>
</dbReference>
<comment type="caution">
    <text evidence="4">The sequence shown here is derived from an EMBL/GenBank/DDBJ whole genome shotgun (WGS) entry which is preliminary data.</text>
</comment>
<evidence type="ECO:0000313" key="7">
    <source>
        <dbReference type="Proteomes" id="UP001185631"/>
    </source>
</evidence>
<dbReference type="InterPro" id="IPR050553">
    <property type="entry name" value="Thioredoxin_ResA/DsbE_sf"/>
</dbReference>
<dbReference type="EMBL" id="JAVBID010000007">
    <property type="protein sequence ID" value="MDV2424148.1"/>
    <property type="molecule type" value="Genomic_DNA"/>
</dbReference>
<keyword evidence="2" id="KW-0201">Cytochrome c-type biogenesis</keyword>
<accession>A0A9X3RVS0</accession>
<keyword evidence="7" id="KW-1185">Reference proteome</keyword>
<reference evidence="4" key="1">
    <citation type="submission" date="2022-02" db="EMBL/GenBank/DDBJ databases">
        <title>Corynebacterium sp. from urogenital microbiome.</title>
        <authorList>
            <person name="Cappelli E.A."/>
            <person name="Ribeiro T.G."/>
            <person name="Peixe L."/>
        </authorList>
    </citation>
    <scope>NUCLEOTIDE SEQUENCE</scope>
    <source>
        <strain evidence="4">C8Ua_181</strain>
    </source>
</reference>
<dbReference type="Proteomes" id="UP001146430">
    <property type="component" value="Unassembled WGS sequence"/>
</dbReference>